<dbReference type="EMBL" id="CP128400">
    <property type="protein sequence ID" value="WJW68887.1"/>
    <property type="molecule type" value="Genomic_DNA"/>
</dbReference>
<evidence type="ECO:0000313" key="2">
    <source>
        <dbReference type="EMBL" id="WJW68887.1"/>
    </source>
</evidence>
<name>A0A8T7M9U3_9CHLR</name>
<keyword evidence="4" id="KW-1185">Reference proteome</keyword>
<reference evidence="1 3" key="1">
    <citation type="submission" date="2020-06" db="EMBL/GenBank/DDBJ databases">
        <title>Anoxygenic phototrophic Chloroflexota member uses a Type I reaction center.</title>
        <authorList>
            <person name="Tsuji J.M."/>
            <person name="Shaw N.A."/>
            <person name="Nagashima S."/>
            <person name="Venkiteswaran J."/>
            <person name="Schiff S.L."/>
            <person name="Hanada S."/>
            <person name="Tank M."/>
            <person name="Neufeld J.D."/>
        </authorList>
    </citation>
    <scope>NUCLEOTIDE SEQUENCE [LARGE SCALE GENOMIC DNA]</scope>
    <source>
        <strain evidence="1">L227-S17</strain>
    </source>
</reference>
<gene>
    <name evidence="1" type="ORF">HXX08_24115</name>
    <name evidence="2" type="ORF">OZ401_004509</name>
</gene>
<accession>A0A8T7M9U3</accession>
<dbReference type="EMBL" id="JACATZ010000003">
    <property type="protein sequence ID" value="NWJ48958.1"/>
    <property type="molecule type" value="Genomic_DNA"/>
</dbReference>
<evidence type="ECO:0000313" key="1">
    <source>
        <dbReference type="EMBL" id="NWJ48958.1"/>
    </source>
</evidence>
<evidence type="ECO:0000313" key="4">
    <source>
        <dbReference type="Proteomes" id="UP001431572"/>
    </source>
</evidence>
<sequence>MGDFRRAVLEPLQIGSHEIWFVGAHRDAPALDRFNLRDSGRAVRLRPVEGANRPPVPRMGDTKTIFLTFGRKLKMEIPTLQQLGLVTLKIDKIRTWVQNS</sequence>
<dbReference type="Proteomes" id="UP001431572">
    <property type="component" value="Chromosome 2"/>
</dbReference>
<dbReference type="RefSeq" id="WP_341470792.1">
    <property type="nucleotide sequence ID" value="NZ_CP128400.1"/>
</dbReference>
<dbReference type="AlphaFoldDB" id="A0A8T7M9U3"/>
<proteinExistence type="predicted"/>
<protein>
    <submittedName>
        <fullName evidence="1">Uncharacterized protein</fullName>
    </submittedName>
</protein>
<organism evidence="1 3">
    <name type="scientific">Candidatus Chlorohelix allophototropha</name>
    <dbReference type="NCBI Taxonomy" id="3003348"/>
    <lineage>
        <taxon>Bacteria</taxon>
        <taxon>Bacillati</taxon>
        <taxon>Chloroflexota</taxon>
        <taxon>Chloroflexia</taxon>
        <taxon>Candidatus Chloroheliales</taxon>
        <taxon>Candidatus Chloroheliaceae</taxon>
        <taxon>Candidatus Chlorohelix</taxon>
    </lineage>
</organism>
<evidence type="ECO:0000313" key="3">
    <source>
        <dbReference type="Proteomes" id="UP000521676"/>
    </source>
</evidence>
<dbReference type="Proteomes" id="UP000521676">
    <property type="component" value="Unassembled WGS sequence"/>
</dbReference>
<reference evidence="2" key="2">
    <citation type="journal article" date="2024" name="Nature">
        <title>Anoxygenic phototroph of the Chloroflexota uses a type I reaction centre.</title>
        <authorList>
            <person name="Tsuji J.M."/>
            <person name="Shaw N.A."/>
            <person name="Nagashima S."/>
            <person name="Venkiteswaran J.J."/>
            <person name="Schiff S.L."/>
            <person name="Watanabe T."/>
            <person name="Fukui M."/>
            <person name="Hanada S."/>
            <person name="Tank M."/>
            <person name="Neufeld J.D."/>
        </authorList>
    </citation>
    <scope>NUCLEOTIDE SEQUENCE</scope>
    <source>
        <strain evidence="2">L227-S17</strain>
    </source>
</reference>